<dbReference type="PANTHER" id="PTHR44688:SF16">
    <property type="entry name" value="DNA-BINDING TRANSCRIPTIONAL ACTIVATOR DEVR_DOSR"/>
    <property type="match status" value="1"/>
</dbReference>
<keyword evidence="3" id="KW-0804">Transcription</keyword>
<gene>
    <name evidence="5" type="ORF">ISU10_12760</name>
</gene>
<dbReference type="PROSITE" id="PS50043">
    <property type="entry name" value="HTH_LUXR_2"/>
    <property type="match status" value="1"/>
</dbReference>
<evidence type="ECO:0000256" key="1">
    <source>
        <dbReference type="ARBA" id="ARBA00023015"/>
    </source>
</evidence>
<organism evidence="5 6">
    <name type="scientific">Nocardioides agariphilus</name>
    <dbReference type="NCBI Taxonomy" id="433664"/>
    <lineage>
        <taxon>Bacteria</taxon>
        <taxon>Bacillati</taxon>
        <taxon>Actinomycetota</taxon>
        <taxon>Actinomycetes</taxon>
        <taxon>Propionibacteriales</taxon>
        <taxon>Nocardioidaceae</taxon>
        <taxon>Nocardioides</taxon>
    </lineage>
</organism>
<dbReference type="GO" id="GO:0006355">
    <property type="term" value="P:regulation of DNA-templated transcription"/>
    <property type="evidence" value="ECO:0007669"/>
    <property type="project" value="InterPro"/>
</dbReference>
<dbReference type="Gene3D" id="1.25.40.10">
    <property type="entry name" value="Tetratricopeptide repeat domain"/>
    <property type="match status" value="1"/>
</dbReference>
<sequence>MTPRCRWLRDSTSTTQSSRWLGAGALKQRLRVTQIGAIIEDVDAHEQFVAGSSALAAGEWGAARDCFESALSVEESADALDGLALAVWWLNDPGTALELRARVFARLRHDGRDTEATAVAIWLARQYWGLYRRGEMANGWLSRARSLLETLPEDGSLRGWLVLAESEMGRPHPRAANAADRALRIAREHGDRDLEIVALTRRGACTVSAGGIAEGLSDLHEAMTAATSGEGHDVQYVGEALCTLMEVAGLIGDPGMVEPWAKFLVSFRSSYAFGPLLPFETQSATDLISAFCTGCCGGVYLVTGRLDAAEEQLVRAVSQMSKTGLRPRCLHPVADLVALRVLQGRLEEAETLITGFEGDSDCAPSAAAVDLALGRPARAVDRLVAALDALAETPVLTLPARSQLVDAALAAGDAGLAQDAAQRIADLAAATDTPLHRAHRDHAAGKVALARADGEAAGLLRSAALGFAQSGAPLAACRARMDLARSLVGKDRGLAITEARSALQSLDRMGATAEADRAAAFLRGLGVKGRTGPRDGSLLSRREQEVLGLVCEGLSNTEIAERLFISTRTAGHHVSNILTKLGVRSRTEAAAYALLNLPTAQALAHK</sequence>
<dbReference type="SUPFAM" id="SSF48452">
    <property type="entry name" value="TPR-like"/>
    <property type="match status" value="1"/>
</dbReference>
<keyword evidence="2" id="KW-0238">DNA-binding</keyword>
<accession>A0A930VJF2</accession>
<dbReference type="InterPro" id="IPR000792">
    <property type="entry name" value="Tscrpt_reg_LuxR_C"/>
</dbReference>
<keyword evidence="1" id="KW-0805">Transcription regulation</keyword>
<evidence type="ECO:0000259" key="4">
    <source>
        <dbReference type="PROSITE" id="PS50043"/>
    </source>
</evidence>
<protein>
    <submittedName>
        <fullName evidence="5">Response regulator transcription factor</fullName>
    </submittedName>
</protein>
<dbReference type="CDD" id="cd06170">
    <property type="entry name" value="LuxR_C_like"/>
    <property type="match status" value="1"/>
</dbReference>
<dbReference type="Gene3D" id="1.10.10.10">
    <property type="entry name" value="Winged helix-like DNA-binding domain superfamily/Winged helix DNA-binding domain"/>
    <property type="match status" value="1"/>
</dbReference>
<keyword evidence="6" id="KW-1185">Reference proteome</keyword>
<proteinExistence type="predicted"/>
<dbReference type="InterPro" id="IPR036388">
    <property type="entry name" value="WH-like_DNA-bd_sf"/>
</dbReference>
<dbReference type="SMART" id="SM00421">
    <property type="entry name" value="HTH_LUXR"/>
    <property type="match status" value="1"/>
</dbReference>
<dbReference type="Pfam" id="PF00196">
    <property type="entry name" value="GerE"/>
    <property type="match status" value="1"/>
</dbReference>
<dbReference type="AlphaFoldDB" id="A0A930VJF2"/>
<dbReference type="InterPro" id="IPR011990">
    <property type="entry name" value="TPR-like_helical_dom_sf"/>
</dbReference>
<evidence type="ECO:0000256" key="3">
    <source>
        <dbReference type="ARBA" id="ARBA00023163"/>
    </source>
</evidence>
<dbReference type="PANTHER" id="PTHR44688">
    <property type="entry name" value="DNA-BINDING TRANSCRIPTIONAL ACTIVATOR DEVR_DOSR"/>
    <property type="match status" value="1"/>
</dbReference>
<dbReference type="PRINTS" id="PR00038">
    <property type="entry name" value="HTHLUXR"/>
</dbReference>
<dbReference type="Proteomes" id="UP000660668">
    <property type="component" value="Unassembled WGS sequence"/>
</dbReference>
<dbReference type="SUPFAM" id="SSF46894">
    <property type="entry name" value="C-terminal effector domain of the bipartite response regulators"/>
    <property type="match status" value="1"/>
</dbReference>
<comment type="caution">
    <text evidence="5">The sequence shown here is derived from an EMBL/GenBank/DDBJ whole genome shotgun (WGS) entry which is preliminary data.</text>
</comment>
<name>A0A930VJF2_9ACTN</name>
<evidence type="ECO:0000313" key="5">
    <source>
        <dbReference type="EMBL" id="MBF4768634.1"/>
    </source>
</evidence>
<reference evidence="5" key="1">
    <citation type="submission" date="2020-11" db="EMBL/GenBank/DDBJ databases">
        <title>Nocardioides cynanchi sp. nov., isolated from soil of rhizosphere of Cynanchum wilfordii.</title>
        <authorList>
            <person name="Lee J.-S."/>
            <person name="Suh M.K."/>
            <person name="Kim J.-S."/>
        </authorList>
    </citation>
    <scope>NUCLEOTIDE SEQUENCE</scope>
    <source>
        <strain evidence="5">KCTC 19276</strain>
    </source>
</reference>
<dbReference type="EMBL" id="JADKPO010000015">
    <property type="protein sequence ID" value="MBF4768634.1"/>
    <property type="molecule type" value="Genomic_DNA"/>
</dbReference>
<evidence type="ECO:0000313" key="6">
    <source>
        <dbReference type="Proteomes" id="UP000660668"/>
    </source>
</evidence>
<dbReference type="InterPro" id="IPR016032">
    <property type="entry name" value="Sig_transdc_resp-reg_C-effctor"/>
</dbReference>
<dbReference type="GO" id="GO:0003677">
    <property type="term" value="F:DNA binding"/>
    <property type="evidence" value="ECO:0007669"/>
    <property type="project" value="UniProtKB-KW"/>
</dbReference>
<evidence type="ECO:0000256" key="2">
    <source>
        <dbReference type="ARBA" id="ARBA00023125"/>
    </source>
</evidence>
<feature type="domain" description="HTH luxR-type" evidence="4">
    <location>
        <begin position="532"/>
        <end position="597"/>
    </location>
</feature>